<organism evidence="3 4">
    <name type="scientific">Megalurothrips usitatus</name>
    <name type="common">bean blossom thrips</name>
    <dbReference type="NCBI Taxonomy" id="439358"/>
    <lineage>
        <taxon>Eukaryota</taxon>
        <taxon>Metazoa</taxon>
        <taxon>Ecdysozoa</taxon>
        <taxon>Arthropoda</taxon>
        <taxon>Hexapoda</taxon>
        <taxon>Insecta</taxon>
        <taxon>Pterygota</taxon>
        <taxon>Neoptera</taxon>
        <taxon>Paraneoptera</taxon>
        <taxon>Thysanoptera</taxon>
        <taxon>Terebrantia</taxon>
        <taxon>Thripoidea</taxon>
        <taxon>Thripidae</taxon>
        <taxon>Megalurothrips</taxon>
    </lineage>
</organism>
<dbReference type="AlphaFoldDB" id="A0AAV7XXV3"/>
<evidence type="ECO:0000313" key="3">
    <source>
        <dbReference type="EMBL" id="KAJ1528688.1"/>
    </source>
</evidence>
<dbReference type="Proteomes" id="UP001075354">
    <property type="component" value="Chromosome 4"/>
</dbReference>
<dbReference type="SUPFAM" id="SSF81631">
    <property type="entry name" value="PAP/OAS1 substrate-binding domain"/>
    <property type="match status" value="1"/>
</dbReference>
<gene>
    <name evidence="3" type="ORF">ONE63_007081</name>
</gene>
<protein>
    <recommendedName>
        <fullName evidence="2">Poly(A) RNA polymerase mitochondrial-like central palm domain-containing protein</fullName>
    </recommendedName>
</protein>
<name>A0AAV7XXV3_9NEOP</name>
<keyword evidence="4" id="KW-1185">Reference proteome</keyword>
<evidence type="ECO:0000256" key="1">
    <source>
        <dbReference type="SAM" id="MobiDB-lite"/>
    </source>
</evidence>
<dbReference type="GO" id="GO:0031123">
    <property type="term" value="P:RNA 3'-end processing"/>
    <property type="evidence" value="ECO:0007669"/>
    <property type="project" value="TreeGrafter"/>
</dbReference>
<comment type="caution">
    <text evidence="3">The sequence shown here is derived from an EMBL/GenBank/DDBJ whole genome shotgun (WGS) entry which is preliminary data.</text>
</comment>
<dbReference type="Pfam" id="PF22600">
    <property type="entry name" value="MTPAP-like_central"/>
    <property type="match status" value="1"/>
</dbReference>
<dbReference type="Gene3D" id="1.10.1410.10">
    <property type="match status" value="1"/>
</dbReference>
<accession>A0AAV7XXV3</accession>
<dbReference type="InterPro" id="IPR054708">
    <property type="entry name" value="MTPAP-like_central"/>
</dbReference>
<proteinExistence type="predicted"/>
<feature type="region of interest" description="Disordered" evidence="1">
    <location>
        <begin position="1"/>
        <end position="25"/>
    </location>
</feature>
<sequence length="403" mass="46224">MIVGSPNTRNNQNLGNNSWRKPSNTYSPTGLLNSVRNKFHDGSVLSAVERKIIAQPAALMQMLGSKTSLYETMNELHSITLKVQVDDFEREEQACEHVKQEMLSQYPNCSVALYGIRQLGMAHPKSAIYMFFNTGINYCQASNENKENQTRVRGTVYEVMKHCGHCEKVTNWDVQELVTFKHNDTEMNCVVSFTNGFKEQNTLLLKSYLKMDKRLRLLMLLVTDMVYRYHDISKYFTSYVLNIMVIMFLQRIPEPVLPTLFELRNMFPYKKVIIGGFDCGFPKETPCLQSSNHLSVENLLKGFCAFYKDFNFEDDVVSILGPELKRSMFCPPYNNTISDEPLNSYLLSLKNGGNTPKMNCDLPVIVQDPFELCCNAAEKVNMSVLEVFKMMCQDGFDILSKWC</sequence>
<dbReference type="GO" id="GO:1990817">
    <property type="term" value="F:poly(A) RNA polymerase activity"/>
    <property type="evidence" value="ECO:0007669"/>
    <property type="project" value="TreeGrafter"/>
</dbReference>
<dbReference type="EMBL" id="JAPTSV010000004">
    <property type="protein sequence ID" value="KAJ1528688.1"/>
    <property type="molecule type" value="Genomic_DNA"/>
</dbReference>
<feature type="domain" description="Poly(A) RNA polymerase mitochondrial-like central palm" evidence="2">
    <location>
        <begin position="80"/>
        <end position="209"/>
    </location>
</feature>
<reference evidence="3" key="1">
    <citation type="submission" date="2022-12" db="EMBL/GenBank/DDBJ databases">
        <title>Chromosome-level genome assembly of the bean flower thrips Megalurothrips usitatus.</title>
        <authorList>
            <person name="Ma L."/>
            <person name="Liu Q."/>
            <person name="Li H."/>
            <person name="Cai W."/>
        </authorList>
    </citation>
    <scope>NUCLEOTIDE SEQUENCE</scope>
    <source>
        <strain evidence="3">Cailab_2022a</strain>
    </source>
</reference>
<evidence type="ECO:0000259" key="2">
    <source>
        <dbReference type="Pfam" id="PF22600"/>
    </source>
</evidence>
<evidence type="ECO:0000313" key="4">
    <source>
        <dbReference type="Proteomes" id="UP001075354"/>
    </source>
</evidence>
<dbReference type="PANTHER" id="PTHR12271:SF127">
    <property type="entry name" value="SPECKLE TARGETED PIP5K1A-REGULATED POLY(A) POLYMERASE"/>
    <property type="match status" value="1"/>
</dbReference>
<dbReference type="PANTHER" id="PTHR12271">
    <property type="entry name" value="POLY A POLYMERASE CID PAP -RELATED"/>
    <property type="match status" value="1"/>
</dbReference>